<name>A0A927HYD3_KLEPN</name>
<accession>A0A927HYD3</accession>
<dbReference type="AlphaFoldDB" id="A0A927HYD3"/>
<evidence type="ECO:0000313" key="2">
    <source>
        <dbReference type="Proteomes" id="UP000623974"/>
    </source>
</evidence>
<organism evidence="1 2">
    <name type="scientific">Klebsiella pneumoniae</name>
    <dbReference type="NCBI Taxonomy" id="573"/>
    <lineage>
        <taxon>Bacteria</taxon>
        <taxon>Pseudomonadati</taxon>
        <taxon>Pseudomonadota</taxon>
        <taxon>Gammaproteobacteria</taxon>
        <taxon>Enterobacterales</taxon>
        <taxon>Enterobacteriaceae</taxon>
        <taxon>Klebsiella/Raoultella group</taxon>
        <taxon>Klebsiella</taxon>
        <taxon>Klebsiella pneumoniae complex</taxon>
    </lineage>
</organism>
<sequence length="45" mass="5255">MKNHRIRGTSSAGRRVLRFAVGSVSDGQWQNYRVFSERQPCQYQP</sequence>
<gene>
    <name evidence="1" type="ORF">IE980_05920</name>
</gene>
<evidence type="ECO:0000313" key="1">
    <source>
        <dbReference type="EMBL" id="MBD3743647.1"/>
    </source>
</evidence>
<comment type="caution">
    <text evidence="1">The sequence shown here is derived from an EMBL/GenBank/DDBJ whole genome shotgun (WGS) entry which is preliminary data.</text>
</comment>
<dbReference type="Proteomes" id="UP000623974">
    <property type="component" value="Unassembled WGS sequence"/>
</dbReference>
<dbReference type="EMBL" id="JACXSX010000001">
    <property type="protein sequence ID" value="MBD3743647.1"/>
    <property type="molecule type" value="Genomic_DNA"/>
</dbReference>
<reference evidence="1" key="1">
    <citation type="submission" date="2020-07" db="EMBL/GenBank/DDBJ databases">
        <title>Clinical and genomic characterization of carbapenemase-producing Enterobacterales causing secondary infections during the COVID-19 crisis at a New York City hospital.</title>
        <authorList>
            <person name="Gomez-Simmonds A."/>
            <person name="Annavajhala M.K."/>
            <person name="Uhlemann A.-C."/>
        </authorList>
    </citation>
    <scope>NUCLEOTIDE SEQUENCE</scope>
    <source>
        <strain evidence="1">KP1828</strain>
    </source>
</reference>
<protein>
    <submittedName>
        <fullName evidence="1">Uncharacterized protein</fullName>
    </submittedName>
</protein>
<proteinExistence type="predicted"/>